<gene>
    <name evidence="9" type="ORF">TIFTF001_029673</name>
</gene>
<dbReference type="PROSITE" id="PS51005">
    <property type="entry name" value="NAC"/>
    <property type="match status" value="1"/>
</dbReference>
<feature type="transmembrane region" description="Helical" evidence="7">
    <location>
        <begin position="569"/>
        <end position="592"/>
    </location>
</feature>
<evidence type="ECO:0000256" key="2">
    <source>
        <dbReference type="ARBA" id="ARBA00023015"/>
    </source>
</evidence>
<dbReference type="PANTHER" id="PTHR31989">
    <property type="entry name" value="NAC DOMAIN-CONTAINING PROTEIN 82-RELATED"/>
    <property type="match status" value="1"/>
</dbReference>
<keyword evidence="3" id="KW-0238">DNA-binding</keyword>
<evidence type="ECO:0000256" key="4">
    <source>
        <dbReference type="ARBA" id="ARBA00023163"/>
    </source>
</evidence>
<keyword evidence="2" id="KW-0805">Transcription regulation</keyword>
<feature type="domain" description="NAC" evidence="8">
    <location>
        <begin position="20"/>
        <end position="180"/>
    </location>
</feature>
<protein>
    <recommendedName>
        <fullName evidence="8">NAC domain-containing protein</fullName>
    </recommendedName>
</protein>
<sequence>MVSSEASRGGGGGFGDEQDWPPGFRFHPTDEELVLYYLKRKICRKKLKLNIIAETDVYKWDPEELPVKYLELLFVQMLAMFLLLTISLSFKVLAGLVKLVAVCPFCKLEIGNGSFSTQEIESTLMGQGRIEQQGMGTGKGRAPNGERTDWVMHEYTLEEEELKRCQNVQEYYALYKVYKKSGPGPKNGEQYGAPFREEDWNYDFPDFDNSANQDVPVVKVDEGLKNDNVGVNSQVPSFTVEELMKDLTEYSLPDLSELNGYTNTPSQVVSKEDLKSTLVDPPYKEVIVQEPVNQFCVNGVQRNLQASFDLLPPAVAELQVHQAPVVESDPSIHEREVFILPEEGFLEMDDLLCTEPDQINVEESLNNFQVDEIDGIGELDLYHDAAMFLNDIGPGPDPVIDQYGYYFGSNPLGPGEVVDQPYVDGEGPSDNQLFLNDANQINYHLYLDDAPPALEQEGSVLTSAEFYPGSNPDQTSGVVFGSSNFSLQANQNQSGNDVNRATSWLSSAIWSFVESIPTTPASAAENALVNRAFGRMSSFSRIRMNLVNASVSTGSDSETTKCSRRNRGFIFFPVLVVVIAILWVVIGTVRIWGTGITT</sequence>
<dbReference type="Gene3D" id="2.170.150.80">
    <property type="entry name" value="NAC domain"/>
    <property type="match status" value="2"/>
</dbReference>
<dbReference type="InterPro" id="IPR036093">
    <property type="entry name" value="NAC_dom_sf"/>
</dbReference>
<dbReference type="Pfam" id="PF02365">
    <property type="entry name" value="NAM"/>
    <property type="match status" value="1"/>
</dbReference>
<dbReference type="EMBL" id="BTGU01000100">
    <property type="protein sequence ID" value="GMN60580.1"/>
    <property type="molecule type" value="Genomic_DNA"/>
</dbReference>
<organism evidence="9 10">
    <name type="scientific">Ficus carica</name>
    <name type="common">Common fig</name>
    <dbReference type="NCBI Taxonomy" id="3494"/>
    <lineage>
        <taxon>Eukaryota</taxon>
        <taxon>Viridiplantae</taxon>
        <taxon>Streptophyta</taxon>
        <taxon>Embryophyta</taxon>
        <taxon>Tracheophyta</taxon>
        <taxon>Spermatophyta</taxon>
        <taxon>Magnoliopsida</taxon>
        <taxon>eudicotyledons</taxon>
        <taxon>Gunneridae</taxon>
        <taxon>Pentapetalae</taxon>
        <taxon>rosids</taxon>
        <taxon>fabids</taxon>
        <taxon>Rosales</taxon>
        <taxon>Moraceae</taxon>
        <taxon>Ficeae</taxon>
        <taxon>Ficus</taxon>
    </lineage>
</organism>
<dbReference type="GO" id="GO:0005634">
    <property type="term" value="C:nucleus"/>
    <property type="evidence" value="ECO:0007669"/>
    <property type="project" value="UniProtKB-SubCell"/>
</dbReference>
<evidence type="ECO:0000313" key="9">
    <source>
        <dbReference type="EMBL" id="GMN60580.1"/>
    </source>
</evidence>
<proteinExistence type="predicted"/>
<feature type="transmembrane region" description="Helical" evidence="7">
    <location>
        <begin position="69"/>
        <end position="90"/>
    </location>
</feature>
<dbReference type="Gramene" id="FCD_00026066-RA">
    <property type="protein sequence ID" value="FCD_00026066-RA:cds"/>
    <property type="gene ID" value="FCD_00026066"/>
</dbReference>
<evidence type="ECO:0000313" key="10">
    <source>
        <dbReference type="Proteomes" id="UP001187192"/>
    </source>
</evidence>
<evidence type="ECO:0000256" key="5">
    <source>
        <dbReference type="ARBA" id="ARBA00023242"/>
    </source>
</evidence>
<evidence type="ECO:0000259" key="8">
    <source>
        <dbReference type="PROSITE" id="PS51005"/>
    </source>
</evidence>
<evidence type="ECO:0000256" key="3">
    <source>
        <dbReference type="ARBA" id="ARBA00023125"/>
    </source>
</evidence>
<keyword evidence="7" id="KW-0472">Membrane</keyword>
<keyword evidence="7" id="KW-0812">Transmembrane</keyword>
<keyword evidence="5" id="KW-0539">Nucleus</keyword>
<feature type="region of interest" description="Disordered" evidence="6">
    <location>
        <begin position="1"/>
        <end position="23"/>
    </location>
</feature>
<accession>A0AA88DSS4</accession>
<evidence type="ECO:0000256" key="7">
    <source>
        <dbReference type="SAM" id="Phobius"/>
    </source>
</evidence>
<keyword evidence="4" id="KW-0804">Transcription</keyword>
<dbReference type="GO" id="GO:0003677">
    <property type="term" value="F:DNA binding"/>
    <property type="evidence" value="ECO:0007669"/>
    <property type="project" value="UniProtKB-KW"/>
</dbReference>
<dbReference type="InterPro" id="IPR003441">
    <property type="entry name" value="NAC-dom"/>
</dbReference>
<comment type="subcellular location">
    <subcellularLocation>
        <location evidence="1">Nucleus</location>
    </subcellularLocation>
</comment>
<evidence type="ECO:0000256" key="1">
    <source>
        <dbReference type="ARBA" id="ARBA00004123"/>
    </source>
</evidence>
<keyword evidence="7" id="KW-1133">Transmembrane helix</keyword>
<name>A0AA88DSS4_FICCA</name>
<dbReference type="SUPFAM" id="SSF101941">
    <property type="entry name" value="NAC domain"/>
    <property type="match status" value="2"/>
</dbReference>
<evidence type="ECO:0000256" key="6">
    <source>
        <dbReference type="SAM" id="MobiDB-lite"/>
    </source>
</evidence>
<comment type="caution">
    <text evidence="9">The sequence shown here is derived from an EMBL/GenBank/DDBJ whole genome shotgun (WGS) entry which is preliminary data.</text>
</comment>
<dbReference type="GO" id="GO:0006355">
    <property type="term" value="P:regulation of DNA-templated transcription"/>
    <property type="evidence" value="ECO:0007669"/>
    <property type="project" value="InterPro"/>
</dbReference>
<dbReference type="Proteomes" id="UP001187192">
    <property type="component" value="Unassembled WGS sequence"/>
</dbReference>
<keyword evidence="10" id="KW-1185">Reference proteome</keyword>
<dbReference type="AlphaFoldDB" id="A0AA88DSS4"/>
<reference evidence="9" key="1">
    <citation type="submission" date="2023-07" db="EMBL/GenBank/DDBJ databases">
        <title>draft genome sequence of fig (Ficus carica).</title>
        <authorList>
            <person name="Takahashi T."/>
            <person name="Nishimura K."/>
        </authorList>
    </citation>
    <scope>NUCLEOTIDE SEQUENCE</scope>
</reference>